<protein>
    <submittedName>
        <fullName evidence="6">HU family DNA-binding protein</fullName>
    </submittedName>
</protein>
<comment type="caution">
    <text evidence="6">The sequence shown here is derived from an EMBL/GenBank/DDBJ whole genome shotgun (WGS) entry which is preliminary data.</text>
</comment>
<dbReference type="PROSITE" id="PS00045">
    <property type="entry name" value="HISTONE_LIKE"/>
    <property type="match status" value="1"/>
</dbReference>
<keyword evidence="3" id="KW-0226">DNA condensation</keyword>
<dbReference type="InterPro" id="IPR020816">
    <property type="entry name" value="Histone-like_DNA-bd_CS"/>
</dbReference>
<evidence type="ECO:0000256" key="4">
    <source>
        <dbReference type="ARBA" id="ARBA00023125"/>
    </source>
</evidence>
<dbReference type="GO" id="GO:1990178">
    <property type="term" value="C:HU-DNA complex"/>
    <property type="evidence" value="ECO:0007669"/>
    <property type="project" value="UniProtKB-ARBA"/>
</dbReference>
<dbReference type="Proteomes" id="UP000664414">
    <property type="component" value="Unassembled WGS sequence"/>
</dbReference>
<evidence type="ECO:0000256" key="3">
    <source>
        <dbReference type="ARBA" id="ARBA00023067"/>
    </source>
</evidence>
<name>A0A8J7PXR9_9PROT</name>
<dbReference type="GO" id="GO:0042802">
    <property type="term" value="F:identical protein binding"/>
    <property type="evidence" value="ECO:0007669"/>
    <property type="project" value="UniProtKB-ARBA"/>
</dbReference>
<dbReference type="AlphaFoldDB" id="A0A8J7PXR9"/>
<evidence type="ECO:0000313" key="7">
    <source>
        <dbReference type="Proteomes" id="UP000664414"/>
    </source>
</evidence>
<dbReference type="PRINTS" id="PR01727">
    <property type="entry name" value="DNABINDINGHU"/>
</dbReference>
<evidence type="ECO:0000256" key="2">
    <source>
        <dbReference type="ARBA" id="ARBA00010529"/>
    </source>
</evidence>
<dbReference type="FunFam" id="4.10.520.10:FF:000001">
    <property type="entry name" value="DNA-binding protein HU"/>
    <property type="match status" value="1"/>
</dbReference>
<dbReference type="GO" id="GO:0003677">
    <property type="term" value="F:DNA binding"/>
    <property type="evidence" value="ECO:0007669"/>
    <property type="project" value="UniProtKB-KW"/>
</dbReference>
<comment type="function">
    <text evidence="1">Histone-like DNA-binding protein which is capable of wrapping DNA to stabilize it, and thus to prevent its denaturation under extreme environmental conditions.</text>
</comment>
<keyword evidence="4 6" id="KW-0238">DNA-binding</keyword>
<dbReference type="GO" id="GO:0006270">
    <property type="term" value="P:DNA replication initiation"/>
    <property type="evidence" value="ECO:0007669"/>
    <property type="project" value="UniProtKB-ARBA"/>
</dbReference>
<organism evidence="6 7">
    <name type="scientific">Candidatus Paracaedimonas acanthamoebae</name>
    <dbReference type="NCBI Taxonomy" id="244581"/>
    <lineage>
        <taxon>Bacteria</taxon>
        <taxon>Pseudomonadati</taxon>
        <taxon>Pseudomonadota</taxon>
        <taxon>Alphaproteobacteria</taxon>
        <taxon>Holosporales</taxon>
        <taxon>Caedimonadaceae</taxon>
        <taxon>Candidatus Paracaedimonas</taxon>
    </lineage>
</organism>
<dbReference type="Gene3D" id="4.10.520.10">
    <property type="entry name" value="IHF-like DNA-binding proteins"/>
    <property type="match status" value="1"/>
</dbReference>
<dbReference type="PANTHER" id="PTHR33175">
    <property type="entry name" value="DNA-BINDING PROTEIN HU"/>
    <property type="match status" value="1"/>
</dbReference>
<dbReference type="GO" id="GO:1990103">
    <property type="term" value="C:DnaA-HU complex"/>
    <property type="evidence" value="ECO:0007669"/>
    <property type="project" value="UniProtKB-ARBA"/>
</dbReference>
<dbReference type="GO" id="GO:0030261">
    <property type="term" value="P:chromosome condensation"/>
    <property type="evidence" value="ECO:0007669"/>
    <property type="project" value="UniProtKB-KW"/>
</dbReference>
<dbReference type="GO" id="GO:0006351">
    <property type="term" value="P:DNA-templated transcription"/>
    <property type="evidence" value="ECO:0007669"/>
    <property type="project" value="UniProtKB-ARBA"/>
</dbReference>
<dbReference type="SMART" id="SM00411">
    <property type="entry name" value="BHL"/>
    <property type="match status" value="1"/>
</dbReference>
<dbReference type="PANTHER" id="PTHR33175:SF3">
    <property type="entry name" value="DNA-BINDING PROTEIN HU-BETA"/>
    <property type="match status" value="1"/>
</dbReference>
<dbReference type="EMBL" id="JAFKGL010000032">
    <property type="protein sequence ID" value="MBN9413644.1"/>
    <property type="molecule type" value="Genomic_DNA"/>
</dbReference>
<dbReference type="SUPFAM" id="SSF47729">
    <property type="entry name" value="IHF-like DNA-binding proteins"/>
    <property type="match status" value="1"/>
</dbReference>
<proteinExistence type="inferred from homology"/>
<dbReference type="InterPro" id="IPR010992">
    <property type="entry name" value="IHF-like_DNA-bd_dom_sf"/>
</dbReference>
<dbReference type="GO" id="GO:0005829">
    <property type="term" value="C:cytosol"/>
    <property type="evidence" value="ECO:0007669"/>
    <property type="project" value="UniProtKB-ARBA"/>
</dbReference>
<comment type="similarity">
    <text evidence="2 5">Belongs to the bacterial histone-like protein family.</text>
</comment>
<sequence length="90" mass="9843">MTKSELVATISQHFKTKAEAERALEAVLESIQVSLKKGEDVRIVGFGTFSVSQRAARTGRNPRTGEEIKIPATKTPTFKAGKELKEAVNK</sequence>
<evidence type="ECO:0000256" key="1">
    <source>
        <dbReference type="ARBA" id="ARBA00003819"/>
    </source>
</evidence>
<dbReference type="CDD" id="cd13831">
    <property type="entry name" value="HU"/>
    <property type="match status" value="1"/>
</dbReference>
<dbReference type="GO" id="GO:0030527">
    <property type="term" value="F:structural constituent of chromatin"/>
    <property type="evidence" value="ECO:0007669"/>
    <property type="project" value="InterPro"/>
</dbReference>
<dbReference type="Pfam" id="PF00216">
    <property type="entry name" value="Bac_DNA_binding"/>
    <property type="match status" value="1"/>
</dbReference>
<reference evidence="6" key="1">
    <citation type="submission" date="2021-02" db="EMBL/GenBank/DDBJ databases">
        <title>Thiocyanate and organic carbon inputs drive convergent selection for specific autotrophic Afipia and Thiobacillus strains within complex microbiomes.</title>
        <authorList>
            <person name="Huddy R.J."/>
            <person name="Sachdeva R."/>
            <person name="Kadzinga F."/>
            <person name="Kantor R.S."/>
            <person name="Harrison S.T.L."/>
            <person name="Banfield J.F."/>
        </authorList>
    </citation>
    <scope>NUCLEOTIDE SEQUENCE</scope>
    <source>
        <strain evidence="6">SCN18_10_11_15_R4_P_38_20</strain>
    </source>
</reference>
<evidence type="ECO:0000313" key="6">
    <source>
        <dbReference type="EMBL" id="MBN9413644.1"/>
    </source>
</evidence>
<accession>A0A8J7PXR9</accession>
<dbReference type="InterPro" id="IPR000119">
    <property type="entry name" value="Hist_DNA-bd"/>
</dbReference>
<gene>
    <name evidence="6" type="ORF">J0H12_06970</name>
</gene>
<evidence type="ECO:0000256" key="5">
    <source>
        <dbReference type="RuleBase" id="RU003939"/>
    </source>
</evidence>